<evidence type="ECO:0000256" key="10">
    <source>
        <dbReference type="ARBA" id="ARBA00022645"/>
    </source>
</evidence>
<dbReference type="GO" id="GO:0046677">
    <property type="term" value="P:response to antibiotic"/>
    <property type="evidence" value="ECO:0007669"/>
    <property type="project" value="UniProtKB-KW"/>
</dbReference>
<dbReference type="Gene3D" id="3.40.710.10">
    <property type="entry name" value="DD-peptidase/beta-lactamase superfamily"/>
    <property type="match status" value="2"/>
</dbReference>
<comment type="similarity">
    <text evidence="4">In the C-terminal section; belongs to the transpeptidase family.</text>
</comment>
<dbReference type="InterPro" id="IPR031376">
    <property type="entry name" value="PCB_OB"/>
</dbReference>
<feature type="domain" description="Glycosyl transferase family 51" evidence="30">
    <location>
        <begin position="70"/>
        <end position="242"/>
    </location>
</feature>
<dbReference type="UniPathway" id="UPA00219"/>
<dbReference type="InterPro" id="IPR036950">
    <property type="entry name" value="PBP_transglycosylase"/>
</dbReference>
<dbReference type="GO" id="GO:0071555">
    <property type="term" value="P:cell wall organization"/>
    <property type="evidence" value="ECO:0007669"/>
    <property type="project" value="UniProtKB-KW"/>
</dbReference>
<keyword evidence="23" id="KW-0961">Cell wall biogenesis/degradation</keyword>
<name>F9ZZS1_METMM</name>
<feature type="transmembrane region" description="Helical" evidence="28">
    <location>
        <begin position="12"/>
        <end position="39"/>
    </location>
</feature>
<dbReference type="OrthoDB" id="9766909at2"/>
<dbReference type="Gene3D" id="1.10.3810.10">
    <property type="entry name" value="Biosynthetic peptidoglycan transglycosylase-like"/>
    <property type="match status" value="1"/>
</dbReference>
<evidence type="ECO:0000256" key="1">
    <source>
        <dbReference type="ARBA" id="ARBA00002624"/>
    </source>
</evidence>
<dbReference type="InterPro" id="IPR001460">
    <property type="entry name" value="PCN-bd_Tpept"/>
</dbReference>
<dbReference type="GO" id="GO:0006508">
    <property type="term" value="P:proteolysis"/>
    <property type="evidence" value="ECO:0007669"/>
    <property type="project" value="UniProtKB-KW"/>
</dbReference>
<evidence type="ECO:0000256" key="15">
    <source>
        <dbReference type="ARBA" id="ARBA00022801"/>
    </source>
</evidence>
<protein>
    <recommendedName>
        <fullName evidence="7">Penicillin-binding protein 1A</fullName>
        <ecNumber evidence="25">2.4.99.28</ecNumber>
        <ecNumber evidence="6">3.4.16.4</ecNumber>
    </recommendedName>
</protein>
<evidence type="ECO:0000313" key="33">
    <source>
        <dbReference type="Proteomes" id="UP000008888"/>
    </source>
</evidence>
<keyword evidence="18" id="KW-0573">Peptidoglycan synthesis</keyword>
<comment type="similarity">
    <text evidence="5">In the N-terminal section; belongs to the glycosyltransferase 51 family.</text>
</comment>
<dbReference type="STRING" id="857087.Metme_0281"/>
<dbReference type="PANTHER" id="PTHR32282:SF27">
    <property type="entry name" value="PENICILLIN-BINDING PROTEIN 1A"/>
    <property type="match status" value="1"/>
</dbReference>
<dbReference type="Pfam" id="PF00912">
    <property type="entry name" value="Transgly"/>
    <property type="match status" value="1"/>
</dbReference>
<dbReference type="SUPFAM" id="SSF53955">
    <property type="entry name" value="Lysozyme-like"/>
    <property type="match status" value="1"/>
</dbReference>
<keyword evidence="9" id="KW-0997">Cell inner membrane</keyword>
<keyword evidence="22" id="KW-0511">Multifunctional enzyme</keyword>
<dbReference type="InterPro" id="IPR023346">
    <property type="entry name" value="Lysozyme-like_dom_sf"/>
</dbReference>
<reference evidence="33" key="3">
    <citation type="submission" date="2011-05" db="EMBL/GenBank/DDBJ databases">
        <title>Complete sequence of Methylomonas methanica MC09.</title>
        <authorList>
            <consortium name="US DOE Joint Genome Institute"/>
            <person name="Lucas S."/>
            <person name="Han J."/>
            <person name="Lapidus A."/>
            <person name="Cheng J.-F."/>
            <person name="Goodwin L."/>
            <person name="Pitluck S."/>
            <person name="Peters L."/>
            <person name="Mikhailova N."/>
            <person name="Teshima H."/>
            <person name="Han C."/>
            <person name="Tapia R."/>
            <person name="Land M."/>
            <person name="Hauser L."/>
            <person name="Kyrpides N."/>
            <person name="Ivanova N."/>
            <person name="Pagani I."/>
            <person name="Stein L."/>
            <person name="Woyke T."/>
        </authorList>
    </citation>
    <scope>NUCLEOTIDE SEQUENCE [LARGE SCALE GENOMIC DNA]</scope>
    <source>
        <strain evidence="33">MC09</strain>
    </source>
</reference>
<evidence type="ECO:0000256" key="4">
    <source>
        <dbReference type="ARBA" id="ARBA00007090"/>
    </source>
</evidence>
<keyword evidence="33" id="KW-1185">Reference proteome</keyword>
<evidence type="ECO:0000256" key="6">
    <source>
        <dbReference type="ARBA" id="ARBA00012448"/>
    </source>
</evidence>
<comment type="function">
    <text evidence="1">Cell wall formation. Synthesis of cross-linked peptidoglycan from the lipid intermediates. The enzyme has a penicillin-insensitive transglycosylase N-terminal domain (formation of linear glycan strands) and a penicillin-sensitive transpeptidase C-terminal domain (cross-linking of the peptide subunits).</text>
</comment>
<evidence type="ECO:0000256" key="27">
    <source>
        <dbReference type="ARBA" id="ARBA00060592"/>
    </source>
</evidence>
<evidence type="ECO:0000256" key="14">
    <source>
        <dbReference type="ARBA" id="ARBA00022692"/>
    </source>
</evidence>
<evidence type="ECO:0000256" key="18">
    <source>
        <dbReference type="ARBA" id="ARBA00022984"/>
    </source>
</evidence>
<evidence type="ECO:0000256" key="16">
    <source>
        <dbReference type="ARBA" id="ARBA00022960"/>
    </source>
</evidence>
<evidence type="ECO:0000256" key="26">
    <source>
        <dbReference type="ARBA" id="ARBA00049902"/>
    </source>
</evidence>
<evidence type="ECO:0000256" key="9">
    <source>
        <dbReference type="ARBA" id="ARBA00022519"/>
    </source>
</evidence>
<keyword evidence="11" id="KW-0645">Protease</keyword>
<keyword evidence="13" id="KW-0808">Transferase</keyword>
<dbReference type="PANTHER" id="PTHR32282">
    <property type="entry name" value="BINDING PROTEIN TRANSPEPTIDASE, PUTATIVE-RELATED"/>
    <property type="match status" value="1"/>
</dbReference>
<gene>
    <name evidence="32" type="ordered locus">Metme_0281</name>
</gene>
<evidence type="ECO:0000256" key="11">
    <source>
        <dbReference type="ARBA" id="ARBA00022670"/>
    </source>
</evidence>
<dbReference type="InterPro" id="IPR012338">
    <property type="entry name" value="Beta-lactam/transpept-like"/>
</dbReference>
<dbReference type="NCBIfam" id="TIGR02074">
    <property type="entry name" value="PBP_1a_fam"/>
    <property type="match status" value="1"/>
</dbReference>
<dbReference type="GO" id="GO:0008658">
    <property type="term" value="F:penicillin binding"/>
    <property type="evidence" value="ECO:0007669"/>
    <property type="project" value="InterPro"/>
</dbReference>
<comment type="catalytic activity">
    <reaction evidence="24">
        <text>Preferential cleavage: (Ac)2-L-Lys-D-Ala-|-D-Ala. Also transpeptidation of peptidyl-alanyl moieties that are N-acyl substituents of D-alanine.</text>
        <dbReference type="EC" id="3.4.16.4"/>
    </reaction>
</comment>
<evidence type="ECO:0000256" key="28">
    <source>
        <dbReference type="SAM" id="Phobius"/>
    </source>
</evidence>
<comment type="catalytic activity">
    <reaction evidence="26">
        <text>[GlcNAc-(1-&gt;4)-Mur2Ac(oyl-L-Ala-gamma-D-Glu-L-Lys-D-Ala-D-Ala)](n)-di-trans,octa-cis-undecaprenyl diphosphate + beta-D-GlcNAc-(1-&gt;4)-Mur2Ac(oyl-L-Ala-gamma-D-Glu-L-Lys-D-Ala-D-Ala)-di-trans,octa-cis-undecaprenyl diphosphate = [GlcNAc-(1-&gt;4)-Mur2Ac(oyl-L-Ala-gamma-D-Glu-L-Lys-D-Ala-D-Ala)](n+1)-di-trans,octa-cis-undecaprenyl diphosphate + di-trans,octa-cis-undecaprenyl diphosphate + H(+)</text>
        <dbReference type="Rhea" id="RHEA:23708"/>
        <dbReference type="Rhea" id="RHEA-COMP:9602"/>
        <dbReference type="Rhea" id="RHEA-COMP:9603"/>
        <dbReference type="ChEBI" id="CHEBI:15378"/>
        <dbReference type="ChEBI" id="CHEBI:58405"/>
        <dbReference type="ChEBI" id="CHEBI:60033"/>
        <dbReference type="ChEBI" id="CHEBI:78435"/>
        <dbReference type="EC" id="2.4.99.28"/>
    </reaction>
</comment>
<dbReference type="KEGG" id="mmt:Metme_0281"/>
<evidence type="ECO:0000256" key="7">
    <source>
        <dbReference type="ARBA" id="ARBA00018638"/>
    </source>
</evidence>
<dbReference type="GO" id="GO:0005886">
    <property type="term" value="C:plasma membrane"/>
    <property type="evidence" value="ECO:0007669"/>
    <property type="project" value="UniProtKB-SubCell"/>
</dbReference>
<dbReference type="EMBL" id="CP002738">
    <property type="protein sequence ID" value="AEF98730.1"/>
    <property type="molecule type" value="Genomic_DNA"/>
</dbReference>
<keyword evidence="19 28" id="KW-1133">Transmembrane helix</keyword>
<comment type="pathway">
    <text evidence="3">Cell wall biogenesis; peptidoglycan biosynthesis.</text>
</comment>
<evidence type="ECO:0000256" key="21">
    <source>
        <dbReference type="ARBA" id="ARBA00023251"/>
    </source>
</evidence>
<dbReference type="EC" id="3.4.16.4" evidence="6"/>
<keyword evidence="17" id="KW-0735">Signal-anchor</keyword>
<evidence type="ECO:0000256" key="24">
    <source>
        <dbReference type="ARBA" id="ARBA00034000"/>
    </source>
</evidence>
<dbReference type="InterPro" id="IPR050396">
    <property type="entry name" value="Glycosyltr_51/Transpeptidase"/>
</dbReference>
<comment type="subcellular location">
    <subcellularLocation>
        <location evidence="2">Cell inner membrane</location>
        <topology evidence="2">Single-pass type II membrane protein</topology>
    </subcellularLocation>
</comment>
<dbReference type="GO" id="GO:0009252">
    <property type="term" value="P:peptidoglycan biosynthetic process"/>
    <property type="evidence" value="ECO:0007669"/>
    <property type="project" value="UniProtKB-UniPathway"/>
</dbReference>
<dbReference type="GO" id="GO:0009002">
    <property type="term" value="F:serine-type D-Ala-D-Ala carboxypeptidase activity"/>
    <property type="evidence" value="ECO:0007669"/>
    <property type="project" value="UniProtKB-EC"/>
</dbReference>
<dbReference type="PROSITE" id="PS51257">
    <property type="entry name" value="PROKAR_LIPOPROTEIN"/>
    <property type="match status" value="1"/>
</dbReference>
<evidence type="ECO:0000256" key="12">
    <source>
        <dbReference type="ARBA" id="ARBA00022676"/>
    </source>
</evidence>
<evidence type="ECO:0000256" key="17">
    <source>
        <dbReference type="ARBA" id="ARBA00022968"/>
    </source>
</evidence>
<feature type="domain" description="Penicillin-binding protein transpeptidase" evidence="29">
    <location>
        <begin position="428"/>
        <end position="690"/>
    </location>
</feature>
<evidence type="ECO:0000256" key="20">
    <source>
        <dbReference type="ARBA" id="ARBA00023136"/>
    </source>
</evidence>
<evidence type="ECO:0000259" key="29">
    <source>
        <dbReference type="Pfam" id="PF00905"/>
    </source>
</evidence>
<accession>F9ZZS1</accession>
<sequence>MPIRKEPKPKRLIRTLFNWLFFIFLIGFGGFSVACYFFIVELSKELPDIGKLEHVQYQTPLSIFTRDNLLIGQYGEKKRIPVTIDEIPRLQIQAFLAAEDERFYSHPGVDYKGLLRAANQLLLTGKKTQGGSTITMQVARNFLLSKEKTFLRKLKEILLAIQIEQRYSKAQILELYLNKIYMGQRAYGLAAAAQTYYGKNLDALKLHQQAMIAGLPKAPSVYNPIVNAERALERRNYVLRRMLTLKFILPSEYQQAVNTRDDAKTQPSNIEFNAPFVAEMARQELVDRYGEEAYTLGLRVYTTVPSRLQFASDRAVQSALHEYDERHGYRGLPHKKFNGNSDLQTLKVLGDCRQAVVANLTPAGIMTTVSDGSSILISWNNIPWRSLQIHSSNTHTVRSPTIAANDIVWIRQLADQNWSLSQIPEAEGAFAAVNPYTGAILAVTGSYDFYLSSFNRATQSKRQPGSGFKPFIYTAALEKGFTPASIINDAPIVIEDPSLKNDWRPENYTRKFLGPTALRTALRKSINLVSIRLLQDVGIPNALETAMRFGFSREQLPATLSLALGSGYAPPLRMAAAYAVFANGGYLVKPYLIERIEDHTGAVLYKANPQTVCRECPDGLQSEPNPAPRVISVQTHFLMNSLLRDVVERGTATLAKQLERTDLAGKTGTTNDQRDAWFNGFTPDIAASAWIGFDNSQPLGKGETGGKVALPMWIEFMKTALKDIPEKPLVAPEGIVQAYINPSDGLLLDPSNKDGLWEYFTTETAPQRYSQPKQPEFEFDEEWLKESLF</sequence>
<organism evidence="32 33">
    <name type="scientific">Methylomonas methanica (strain DSM 25384 / MC09)</name>
    <dbReference type="NCBI Taxonomy" id="857087"/>
    <lineage>
        <taxon>Bacteria</taxon>
        <taxon>Pseudomonadati</taxon>
        <taxon>Pseudomonadota</taxon>
        <taxon>Gammaproteobacteria</taxon>
        <taxon>Methylococcales</taxon>
        <taxon>Methylococcaceae</taxon>
        <taxon>Methylomonas</taxon>
    </lineage>
</organism>
<evidence type="ECO:0000256" key="23">
    <source>
        <dbReference type="ARBA" id="ARBA00023316"/>
    </source>
</evidence>
<evidence type="ECO:0000256" key="5">
    <source>
        <dbReference type="ARBA" id="ARBA00007739"/>
    </source>
</evidence>
<evidence type="ECO:0000313" key="32">
    <source>
        <dbReference type="EMBL" id="AEF98730.1"/>
    </source>
</evidence>
<reference key="2">
    <citation type="submission" date="2011-05" db="EMBL/GenBank/DDBJ databases">
        <title>Complete genome sequence of the aerobic marine methanotroph Methylomonas methanica MC09.</title>
        <authorList>
            <person name="Boden R."/>
            <person name="Cunliffe M."/>
            <person name="Scanlan J."/>
            <person name="Moussard H."/>
            <person name="Kits K.D."/>
            <person name="Klotz M."/>
            <person name="Jetten M."/>
            <person name="Vuilleumier S."/>
            <person name="Han J."/>
            <person name="Peters L."/>
            <person name="Mikhailova N."/>
            <person name="Teshima H."/>
            <person name="Tapia R."/>
            <person name="Kyrpides N."/>
            <person name="Ivanova N."/>
            <person name="Pagani I."/>
            <person name="Cheng J.-F."/>
            <person name="Goodwin L."/>
            <person name="Han C."/>
            <person name="Hauser L."/>
            <person name="Land M."/>
            <person name="Lapidus A."/>
            <person name="Lucas S."/>
            <person name="Pitluck S."/>
            <person name="Woyke T."/>
            <person name="Stein L.Y."/>
            <person name="Murrell C."/>
        </authorList>
    </citation>
    <scope>NUCLEOTIDE SEQUENCE</scope>
    <source>
        <strain>MC09</strain>
    </source>
</reference>
<keyword evidence="8" id="KW-1003">Cell membrane</keyword>
<keyword evidence="16" id="KW-0133">Cell shape</keyword>
<dbReference type="Pfam" id="PF00905">
    <property type="entry name" value="Transpeptidase"/>
    <property type="match status" value="1"/>
</dbReference>
<dbReference type="HOGENOM" id="CLU_006354_2_4_6"/>
<dbReference type="Pfam" id="PF17092">
    <property type="entry name" value="PCB_OB"/>
    <property type="match status" value="1"/>
</dbReference>
<keyword evidence="15" id="KW-0378">Hydrolase</keyword>
<keyword evidence="20 28" id="KW-0472">Membrane</keyword>
<dbReference type="GO" id="GO:0030288">
    <property type="term" value="C:outer membrane-bounded periplasmic space"/>
    <property type="evidence" value="ECO:0007669"/>
    <property type="project" value="TreeGrafter"/>
</dbReference>
<keyword evidence="12" id="KW-0328">Glycosyltransferase</keyword>
<dbReference type="InterPro" id="IPR001264">
    <property type="entry name" value="Glyco_trans_51"/>
</dbReference>
<comment type="pathway">
    <text evidence="27">Glycan biosynthesis.</text>
</comment>
<evidence type="ECO:0000259" key="31">
    <source>
        <dbReference type="Pfam" id="PF17092"/>
    </source>
</evidence>
<keyword evidence="10" id="KW-0121">Carboxypeptidase</keyword>
<proteinExistence type="inferred from homology"/>
<dbReference type="SUPFAM" id="SSF56601">
    <property type="entry name" value="beta-lactamase/transpeptidase-like"/>
    <property type="match status" value="1"/>
</dbReference>
<dbReference type="GO" id="GO:0008360">
    <property type="term" value="P:regulation of cell shape"/>
    <property type="evidence" value="ECO:0007669"/>
    <property type="project" value="UniProtKB-KW"/>
</dbReference>
<feature type="domain" description="Penicillin-binding protein OB-like" evidence="31">
    <location>
        <begin position="341"/>
        <end position="426"/>
    </location>
</feature>
<evidence type="ECO:0000256" key="3">
    <source>
        <dbReference type="ARBA" id="ARBA00004752"/>
    </source>
</evidence>
<evidence type="ECO:0000259" key="30">
    <source>
        <dbReference type="Pfam" id="PF00912"/>
    </source>
</evidence>
<evidence type="ECO:0000256" key="8">
    <source>
        <dbReference type="ARBA" id="ARBA00022475"/>
    </source>
</evidence>
<dbReference type="AlphaFoldDB" id="F9ZZS1"/>
<keyword evidence="14 28" id="KW-0812">Transmembrane</keyword>
<dbReference type="EC" id="2.4.99.28" evidence="25"/>
<dbReference type="eggNOG" id="COG5009">
    <property type="taxonomic scope" value="Bacteria"/>
</dbReference>
<dbReference type="GO" id="GO:0008955">
    <property type="term" value="F:peptidoglycan glycosyltransferase activity"/>
    <property type="evidence" value="ECO:0007669"/>
    <property type="project" value="UniProtKB-EC"/>
</dbReference>
<dbReference type="Proteomes" id="UP000008888">
    <property type="component" value="Chromosome"/>
</dbReference>
<evidence type="ECO:0000256" key="2">
    <source>
        <dbReference type="ARBA" id="ARBA00004249"/>
    </source>
</evidence>
<keyword evidence="21" id="KW-0046">Antibiotic resistance</keyword>
<evidence type="ECO:0000256" key="13">
    <source>
        <dbReference type="ARBA" id="ARBA00022679"/>
    </source>
</evidence>
<evidence type="ECO:0000256" key="22">
    <source>
        <dbReference type="ARBA" id="ARBA00023268"/>
    </source>
</evidence>
<evidence type="ECO:0000256" key="19">
    <source>
        <dbReference type="ARBA" id="ARBA00022989"/>
    </source>
</evidence>
<dbReference type="FunFam" id="1.10.3810.10:FF:000003">
    <property type="entry name" value="Penicillin-binding protein 1a"/>
    <property type="match status" value="1"/>
</dbReference>
<reference evidence="32 33" key="1">
    <citation type="journal article" date="2011" name="J. Bacteriol.">
        <title>Complete Genome Sequence of the Aerobic Marine Methanotroph Methylomonas methanica MC09.</title>
        <authorList>
            <person name="Boden R."/>
            <person name="Cunliffe M."/>
            <person name="Scanlan J."/>
            <person name="Moussard H."/>
            <person name="Kits K.D."/>
            <person name="Klotz M.G."/>
            <person name="Jetten M.S."/>
            <person name="Vuilleumier S."/>
            <person name="Han J."/>
            <person name="Peters L."/>
            <person name="Mikhailova N."/>
            <person name="Teshima H."/>
            <person name="Tapia R."/>
            <person name="Kyrpides N."/>
            <person name="Ivanova N."/>
            <person name="Pagani I."/>
            <person name="Cheng J.F."/>
            <person name="Goodwin L."/>
            <person name="Han C."/>
            <person name="Hauser L."/>
            <person name="Land M.L."/>
            <person name="Lapidus A."/>
            <person name="Lucas S."/>
            <person name="Pitluck S."/>
            <person name="Woyke T."/>
            <person name="Stein L."/>
            <person name="Murrell J.C."/>
        </authorList>
    </citation>
    <scope>NUCLEOTIDE SEQUENCE [LARGE SCALE GENOMIC DNA]</scope>
    <source>
        <strain evidence="32 33">MC09</strain>
    </source>
</reference>
<evidence type="ECO:0000256" key="25">
    <source>
        <dbReference type="ARBA" id="ARBA00044770"/>
    </source>
</evidence>